<evidence type="ECO:0000256" key="1">
    <source>
        <dbReference type="SAM" id="MobiDB-lite"/>
    </source>
</evidence>
<sequence>MVAIASLSAGTLKFRKFPPSVELKNPNPSEFNPHIAVALGTSEGHLVPIMRVELPDGKILEPDAYRNLHMLEEFEIRNPSEYLHFEVLDVERTKEEKENLVVVAAVDGDNNSGGKRHEKGTTKKTPSTRKGHEENPKYVVIASTSIAVSHMLEDNWSHKLYGHCYKYVELDSPDGKEKNVCTMKLQMDYKVVPEE</sequence>
<organism evidence="2 3">
    <name type="scientific">Bathycoccus prasinos</name>
    <dbReference type="NCBI Taxonomy" id="41875"/>
    <lineage>
        <taxon>Eukaryota</taxon>
        <taxon>Viridiplantae</taxon>
        <taxon>Chlorophyta</taxon>
        <taxon>Mamiellophyceae</taxon>
        <taxon>Mamiellales</taxon>
        <taxon>Bathycoccaceae</taxon>
        <taxon>Bathycoccus</taxon>
    </lineage>
</organism>
<gene>
    <name evidence="2" type="ORF">Bathy08g03960</name>
</gene>
<dbReference type="RefSeq" id="XP_007511833.1">
    <property type="nucleotide sequence ID" value="XM_007511771.1"/>
</dbReference>
<evidence type="ECO:0000313" key="3">
    <source>
        <dbReference type="Proteomes" id="UP000198341"/>
    </source>
</evidence>
<dbReference type="Proteomes" id="UP000198341">
    <property type="component" value="Chromosome 8"/>
</dbReference>
<dbReference type="GeneID" id="19014375"/>
<name>K8EIZ3_9CHLO</name>
<dbReference type="KEGG" id="bpg:Bathy08g03960"/>
<proteinExistence type="predicted"/>
<dbReference type="EMBL" id="FO082271">
    <property type="protein sequence ID" value="CCO17954.1"/>
    <property type="molecule type" value="Genomic_DNA"/>
</dbReference>
<protein>
    <submittedName>
        <fullName evidence="2">Uncharacterized protein</fullName>
    </submittedName>
</protein>
<dbReference type="AlphaFoldDB" id="K8EIZ3"/>
<reference evidence="2 3" key="1">
    <citation type="submission" date="2011-10" db="EMBL/GenBank/DDBJ databases">
        <authorList>
            <person name="Genoscope - CEA"/>
        </authorList>
    </citation>
    <scope>NUCLEOTIDE SEQUENCE [LARGE SCALE GENOMIC DNA]</scope>
    <source>
        <strain evidence="2 3">RCC 1105</strain>
    </source>
</reference>
<feature type="region of interest" description="Disordered" evidence="1">
    <location>
        <begin position="107"/>
        <end position="135"/>
    </location>
</feature>
<keyword evidence="3" id="KW-1185">Reference proteome</keyword>
<accession>K8EIZ3</accession>
<evidence type="ECO:0000313" key="2">
    <source>
        <dbReference type="EMBL" id="CCO17954.1"/>
    </source>
</evidence>